<keyword evidence="2" id="KW-1185">Reference proteome</keyword>
<proteinExistence type="predicted"/>
<dbReference type="SUPFAM" id="SSF54427">
    <property type="entry name" value="NTF2-like"/>
    <property type="match status" value="1"/>
</dbReference>
<dbReference type="InterPro" id="IPR009959">
    <property type="entry name" value="Cyclase_SnoaL-like"/>
</dbReference>
<organism evidence="1 2">
    <name type="scientific">Nocardioides bigeumensis</name>
    <dbReference type="NCBI Taxonomy" id="433657"/>
    <lineage>
        <taxon>Bacteria</taxon>
        <taxon>Bacillati</taxon>
        <taxon>Actinomycetota</taxon>
        <taxon>Actinomycetes</taxon>
        <taxon>Propionibacteriales</taxon>
        <taxon>Nocardioidaceae</taxon>
        <taxon>Nocardioides</taxon>
    </lineage>
</organism>
<dbReference type="PANTHER" id="PTHR38436">
    <property type="entry name" value="POLYKETIDE CYCLASE SNOAL-LIKE DOMAIN"/>
    <property type="match status" value="1"/>
</dbReference>
<comment type="caution">
    <text evidence="1">The sequence shown here is derived from an EMBL/GenBank/DDBJ whole genome shotgun (WGS) entry which is preliminary data.</text>
</comment>
<accession>A0ABP5JW51</accession>
<sequence length="176" mass="19557">MLPIVSATDVRLETVLDHMRLENAHDFPACAAKFGSAKYEVLADGTTYDGHDAVTGFLDENKQAFPDFHFEPVRISPAPEVVVVEGRFQGTHLGTWRGLPATGRKVDFPMCLVFEFEGDSMVNERIYMDLGTPLRQLGVAFDPNSTAFKVVTATTHPVTLTRALFGSLRRRLSRKD</sequence>
<name>A0ABP5JW51_9ACTN</name>
<reference evidence="2" key="1">
    <citation type="journal article" date="2019" name="Int. J. Syst. Evol. Microbiol.">
        <title>The Global Catalogue of Microorganisms (GCM) 10K type strain sequencing project: providing services to taxonomists for standard genome sequencing and annotation.</title>
        <authorList>
            <consortium name="The Broad Institute Genomics Platform"/>
            <consortium name="The Broad Institute Genome Sequencing Center for Infectious Disease"/>
            <person name="Wu L."/>
            <person name="Ma J."/>
        </authorList>
    </citation>
    <scope>NUCLEOTIDE SEQUENCE [LARGE SCALE GENOMIC DNA]</scope>
    <source>
        <strain evidence="2">JCM 16021</strain>
    </source>
</reference>
<dbReference type="Pfam" id="PF07366">
    <property type="entry name" value="SnoaL"/>
    <property type="match status" value="1"/>
</dbReference>
<dbReference type="Proteomes" id="UP001500575">
    <property type="component" value="Unassembled WGS sequence"/>
</dbReference>
<evidence type="ECO:0000313" key="1">
    <source>
        <dbReference type="EMBL" id="GAA2120905.1"/>
    </source>
</evidence>
<dbReference type="Gene3D" id="3.10.450.50">
    <property type="match status" value="1"/>
</dbReference>
<protein>
    <submittedName>
        <fullName evidence="1">Nuclear transport factor 2 family protein</fullName>
    </submittedName>
</protein>
<dbReference type="PANTHER" id="PTHR38436:SF1">
    <property type="entry name" value="ESTER CYCLASE"/>
    <property type="match status" value="1"/>
</dbReference>
<gene>
    <name evidence="1" type="ORF">GCM10009843_14690</name>
</gene>
<dbReference type="EMBL" id="BAAAQQ010000007">
    <property type="protein sequence ID" value="GAA2120905.1"/>
    <property type="molecule type" value="Genomic_DNA"/>
</dbReference>
<dbReference type="InterPro" id="IPR032710">
    <property type="entry name" value="NTF2-like_dom_sf"/>
</dbReference>
<evidence type="ECO:0000313" key="2">
    <source>
        <dbReference type="Proteomes" id="UP001500575"/>
    </source>
</evidence>